<organism evidence="3 4">
    <name type="scientific">Phytohabitans kaempferiae</name>
    <dbReference type="NCBI Taxonomy" id="1620943"/>
    <lineage>
        <taxon>Bacteria</taxon>
        <taxon>Bacillati</taxon>
        <taxon>Actinomycetota</taxon>
        <taxon>Actinomycetes</taxon>
        <taxon>Micromonosporales</taxon>
        <taxon>Micromonosporaceae</taxon>
    </lineage>
</organism>
<protein>
    <submittedName>
        <fullName evidence="3">SDR family oxidoreductase</fullName>
    </submittedName>
</protein>
<evidence type="ECO:0000256" key="1">
    <source>
        <dbReference type="ARBA" id="ARBA00006484"/>
    </source>
</evidence>
<gene>
    <name evidence="3" type="ORF">ACFFIA_03165</name>
</gene>
<dbReference type="PROSITE" id="PS00061">
    <property type="entry name" value="ADH_SHORT"/>
    <property type="match status" value="1"/>
</dbReference>
<name>A0ABV6LWH7_9ACTN</name>
<dbReference type="EMBL" id="JBHLUH010000004">
    <property type="protein sequence ID" value="MFC0526652.1"/>
    <property type="molecule type" value="Genomic_DNA"/>
</dbReference>
<dbReference type="InterPro" id="IPR002347">
    <property type="entry name" value="SDR_fam"/>
</dbReference>
<dbReference type="Pfam" id="PF13561">
    <property type="entry name" value="adh_short_C2"/>
    <property type="match status" value="1"/>
</dbReference>
<evidence type="ECO:0000313" key="4">
    <source>
        <dbReference type="Proteomes" id="UP001589867"/>
    </source>
</evidence>
<evidence type="ECO:0000256" key="2">
    <source>
        <dbReference type="ARBA" id="ARBA00023002"/>
    </source>
</evidence>
<dbReference type="InterPro" id="IPR036291">
    <property type="entry name" value="NAD(P)-bd_dom_sf"/>
</dbReference>
<evidence type="ECO:0000313" key="3">
    <source>
        <dbReference type="EMBL" id="MFC0526652.1"/>
    </source>
</evidence>
<dbReference type="Gene3D" id="3.40.50.720">
    <property type="entry name" value="NAD(P)-binding Rossmann-like Domain"/>
    <property type="match status" value="1"/>
</dbReference>
<accession>A0ABV6LWH7</accession>
<dbReference type="SUPFAM" id="SSF51735">
    <property type="entry name" value="NAD(P)-binding Rossmann-fold domains"/>
    <property type="match status" value="1"/>
</dbReference>
<keyword evidence="4" id="KW-1185">Reference proteome</keyword>
<comment type="caution">
    <text evidence="3">The sequence shown here is derived from an EMBL/GenBank/DDBJ whole genome shotgun (WGS) entry which is preliminary data.</text>
</comment>
<comment type="similarity">
    <text evidence="1">Belongs to the short-chain dehydrogenases/reductases (SDR) family.</text>
</comment>
<keyword evidence="2" id="KW-0560">Oxidoreductase</keyword>
<dbReference type="PANTHER" id="PTHR42760:SF5">
    <property type="entry name" value="2-DEHYDRO-3-DEOXY-D-GLUCONATE 5-DEHYDROGENASE"/>
    <property type="match status" value="1"/>
</dbReference>
<sequence length="250" mass="26211">MSGGLPLAGRTALVTGARTGIGRASALALAAAGADLVCWDRAEAGDVPDEVRALGRSAESVVCDLLDADRAAGELDALLARRRIDILVNNAGMIHRGPAEETSMPDWRRVLTLNLDAVFAMSAAVGRHMLANGDGRIITIASLLSFQGGVTVPAYAASKHAVVGLTKALANEWAGRGVNVNAVAPGYVVTDNTEPLRRDPDRERAIRERIPAGRWGTPDDIAGPVVFLAGPDSRYVHGHVLVVDGGWMGR</sequence>
<dbReference type="RefSeq" id="WP_377244924.1">
    <property type="nucleotide sequence ID" value="NZ_JBHLUH010000004.1"/>
</dbReference>
<dbReference type="PRINTS" id="PR00080">
    <property type="entry name" value="SDRFAMILY"/>
</dbReference>
<dbReference type="PANTHER" id="PTHR42760">
    <property type="entry name" value="SHORT-CHAIN DEHYDROGENASES/REDUCTASES FAMILY MEMBER"/>
    <property type="match status" value="1"/>
</dbReference>
<proteinExistence type="inferred from homology"/>
<reference evidence="3 4" key="1">
    <citation type="submission" date="2024-09" db="EMBL/GenBank/DDBJ databases">
        <authorList>
            <person name="Sun Q."/>
            <person name="Mori K."/>
        </authorList>
    </citation>
    <scope>NUCLEOTIDE SEQUENCE [LARGE SCALE GENOMIC DNA]</scope>
    <source>
        <strain evidence="3 4">TBRC 3947</strain>
    </source>
</reference>
<dbReference type="InterPro" id="IPR020904">
    <property type="entry name" value="Sc_DH/Rdtase_CS"/>
</dbReference>
<dbReference type="PRINTS" id="PR00081">
    <property type="entry name" value="GDHRDH"/>
</dbReference>
<dbReference type="Proteomes" id="UP001589867">
    <property type="component" value="Unassembled WGS sequence"/>
</dbReference>